<name>A0A5B9WDS7_9BACT</name>
<protein>
    <submittedName>
        <fullName evidence="2">Uncharacterized protein</fullName>
    </submittedName>
</protein>
<feature type="chain" id="PRO_5023063338" evidence="1">
    <location>
        <begin position="28"/>
        <end position="428"/>
    </location>
</feature>
<sequence length="428" mass="46468" precursor="true">MVKPRSHRAPCCAALILLLALAGSGCAFGPFTLEKSHGRYNEAVRHVDEEQLLRNLVHMRYNEIALNLNVASIAAQYELAGQAEARPFFLAPNPATVSNRGVFRTFTSVLPDVNVSGANRPTLTLIPADNGAATEKFLRPISPETLVLLQQTSWPIATVMRLWVERINGIPNAPTASGPQREVPPDFARFRRVVELFQQAQDLGLGAVHPAERDVEVGGPLPGSAVSGSAVVDAAKDGLEYRPRGDGTSWSLIRKERRLVFDVNPGAQGHPVLEEAIALLDLRPGLSRYEIVAGPGITPEALPAALPAKDELHFNLRSTAQVYFYLANGVEVPCEHLEAGLVKLPPGPDGRPLDGRAITDGLFTVHACRGHKPPPAAFVAVKYRGYWYYIDDRDTQSKATFMLVLSLSRLDFGRQQPGGPVLTLPVGR</sequence>
<dbReference type="RefSeq" id="WP_246196310.1">
    <property type="nucleotide sequence ID" value="NZ_CP042997.1"/>
</dbReference>
<proteinExistence type="predicted"/>
<evidence type="ECO:0000313" key="2">
    <source>
        <dbReference type="EMBL" id="QEH38786.1"/>
    </source>
</evidence>
<dbReference type="EMBL" id="CP042997">
    <property type="protein sequence ID" value="QEH38786.1"/>
    <property type="molecule type" value="Genomic_DNA"/>
</dbReference>
<reference evidence="2 3" key="1">
    <citation type="submission" date="2019-08" db="EMBL/GenBank/DDBJ databases">
        <title>Deep-cultivation of Planctomycetes and their phenomic and genomic characterization uncovers novel biology.</title>
        <authorList>
            <person name="Wiegand S."/>
            <person name="Jogler M."/>
            <person name="Boedeker C."/>
            <person name="Pinto D."/>
            <person name="Vollmers J."/>
            <person name="Rivas-Marin E."/>
            <person name="Kohn T."/>
            <person name="Peeters S.H."/>
            <person name="Heuer A."/>
            <person name="Rast P."/>
            <person name="Oberbeckmann S."/>
            <person name="Bunk B."/>
            <person name="Jeske O."/>
            <person name="Meyerdierks A."/>
            <person name="Storesund J.E."/>
            <person name="Kallscheuer N."/>
            <person name="Luecker S."/>
            <person name="Lage O.M."/>
            <person name="Pohl T."/>
            <person name="Merkel B.J."/>
            <person name="Hornburger P."/>
            <person name="Mueller R.-W."/>
            <person name="Bruemmer F."/>
            <person name="Labrenz M."/>
            <person name="Spormann A.M."/>
            <person name="Op den Camp H."/>
            <person name="Overmann J."/>
            <person name="Amann R."/>
            <person name="Jetten M.S.M."/>
            <person name="Mascher T."/>
            <person name="Medema M.H."/>
            <person name="Devos D.P."/>
            <person name="Kaster A.-K."/>
            <person name="Ovreas L."/>
            <person name="Rohde M."/>
            <person name="Galperin M.Y."/>
            <person name="Jogler C."/>
        </authorList>
    </citation>
    <scope>NUCLEOTIDE SEQUENCE [LARGE SCALE GENOMIC DNA]</scope>
    <source>
        <strain evidence="2 3">OJF2</strain>
    </source>
</reference>
<dbReference type="PROSITE" id="PS51257">
    <property type="entry name" value="PROKAR_LIPOPROTEIN"/>
    <property type="match status" value="1"/>
</dbReference>
<dbReference type="KEGG" id="agv:OJF2_73960"/>
<accession>A0A5B9WDS7</accession>
<keyword evidence="3" id="KW-1185">Reference proteome</keyword>
<organism evidence="2 3">
    <name type="scientific">Aquisphaera giovannonii</name>
    <dbReference type="NCBI Taxonomy" id="406548"/>
    <lineage>
        <taxon>Bacteria</taxon>
        <taxon>Pseudomonadati</taxon>
        <taxon>Planctomycetota</taxon>
        <taxon>Planctomycetia</taxon>
        <taxon>Isosphaerales</taxon>
        <taxon>Isosphaeraceae</taxon>
        <taxon>Aquisphaera</taxon>
    </lineage>
</organism>
<evidence type="ECO:0000256" key="1">
    <source>
        <dbReference type="SAM" id="SignalP"/>
    </source>
</evidence>
<dbReference type="Proteomes" id="UP000324233">
    <property type="component" value="Chromosome"/>
</dbReference>
<gene>
    <name evidence="2" type="ORF">OJF2_73960</name>
</gene>
<evidence type="ECO:0000313" key="3">
    <source>
        <dbReference type="Proteomes" id="UP000324233"/>
    </source>
</evidence>
<dbReference type="AlphaFoldDB" id="A0A5B9WDS7"/>
<feature type="signal peptide" evidence="1">
    <location>
        <begin position="1"/>
        <end position="27"/>
    </location>
</feature>
<keyword evidence="1" id="KW-0732">Signal</keyword>